<dbReference type="GO" id="GO:0004672">
    <property type="term" value="F:protein kinase activity"/>
    <property type="evidence" value="ECO:0007669"/>
    <property type="project" value="InterPro"/>
</dbReference>
<dbReference type="GO" id="GO:0005524">
    <property type="term" value="F:ATP binding"/>
    <property type="evidence" value="ECO:0007669"/>
    <property type="project" value="UniProtKB-UniRule"/>
</dbReference>
<keyword evidence="3" id="KW-0418">Kinase</keyword>
<dbReference type="InterPro" id="IPR008271">
    <property type="entry name" value="Ser/Thr_kinase_AS"/>
</dbReference>
<evidence type="ECO:0000256" key="4">
    <source>
        <dbReference type="ARBA" id="ARBA00022840"/>
    </source>
</evidence>
<dbReference type="PANTHER" id="PTHR11042:SF136">
    <property type="entry name" value="EIF-2-ALPHA KINASE GCN2"/>
    <property type="match status" value="1"/>
</dbReference>
<evidence type="ECO:0000259" key="7">
    <source>
        <dbReference type="PROSITE" id="PS50011"/>
    </source>
</evidence>
<evidence type="ECO:0000313" key="8">
    <source>
        <dbReference type="EMBL" id="RGB75335.1"/>
    </source>
</evidence>
<keyword evidence="9" id="KW-1185">Reference proteome</keyword>
<protein>
    <recommendedName>
        <fullName evidence="7">Protein kinase domain-containing protein</fullName>
    </recommendedName>
</protein>
<comment type="similarity">
    <text evidence="5">Belongs to the protein kinase superfamily. Ser/Thr protein kinase family. GCN2 subfamily.</text>
</comment>
<dbReference type="InterPro" id="IPR000719">
    <property type="entry name" value="Prot_kinase_dom"/>
</dbReference>
<dbReference type="InterPro" id="IPR011009">
    <property type="entry name" value="Kinase-like_dom_sf"/>
</dbReference>
<dbReference type="InterPro" id="IPR050339">
    <property type="entry name" value="CC_SR_Kinase"/>
</dbReference>
<evidence type="ECO:0000313" key="9">
    <source>
        <dbReference type="Proteomes" id="UP000261011"/>
    </source>
</evidence>
<evidence type="ECO:0000256" key="2">
    <source>
        <dbReference type="ARBA" id="ARBA00022741"/>
    </source>
</evidence>
<evidence type="ECO:0000256" key="1">
    <source>
        <dbReference type="ARBA" id="ARBA00022679"/>
    </source>
</evidence>
<dbReference type="SMART" id="SM00220">
    <property type="entry name" value="S_TKc"/>
    <property type="match status" value="1"/>
</dbReference>
<dbReference type="Pfam" id="PF00069">
    <property type="entry name" value="Pkinase"/>
    <property type="match status" value="1"/>
</dbReference>
<dbReference type="Proteomes" id="UP000261011">
    <property type="component" value="Unassembled WGS sequence"/>
</dbReference>
<evidence type="ECO:0000256" key="5">
    <source>
        <dbReference type="ARBA" id="ARBA00037982"/>
    </source>
</evidence>
<dbReference type="GO" id="GO:0005829">
    <property type="term" value="C:cytosol"/>
    <property type="evidence" value="ECO:0007669"/>
    <property type="project" value="TreeGrafter"/>
</dbReference>
<name>A0A3E2TGK0_9FIRM</name>
<dbReference type="InterPro" id="IPR017441">
    <property type="entry name" value="Protein_kinase_ATP_BS"/>
</dbReference>
<dbReference type="PROSITE" id="PS00108">
    <property type="entry name" value="PROTEIN_KINASE_ST"/>
    <property type="match status" value="1"/>
</dbReference>
<gene>
    <name evidence="8" type="ORF">DXA39_07280</name>
</gene>
<comment type="caution">
    <text evidence="8">The sequence shown here is derived from an EMBL/GenBank/DDBJ whole genome shotgun (WGS) entry which is preliminary data.</text>
</comment>
<keyword evidence="1" id="KW-0808">Transferase</keyword>
<dbReference type="PANTHER" id="PTHR11042">
    <property type="entry name" value="EUKARYOTIC TRANSLATION INITIATION FACTOR 2-ALPHA KINASE EIF2-ALPHA KINASE -RELATED"/>
    <property type="match status" value="1"/>
</dbReference>
<dbReference type="RefSeq" id="WP_117522055.1">
    <property type="nucleotide sequence ID" value="NZ_QVEU01000006.1"/>
</dbReference>
<dbReference type="PROSITE" id="PS50011">
    <property type="entry name" value="PROTEIN_KINASE_DOM"/>
    <property type="match status" value="1"/>
</dbReference>
<keyword evidence="2 6" id="KW-0547">Nucleotide-binding</keyword>
<dbReference type="EMBL" id="QVEU01000006">
    <property type="protein sequence ID" value="RGB75335.1"/>
    <property type="molecule type" value="Genomic_DNA"/>
</dbReference>
<dbReference type="PROSITE" id="PS00107">
    <property type="entry name" value="PROTEIN_KINASE_ATP"/>
    <property type="match status" value="1"/>
</dbReference>
<feature type="binding site" evidence="6">
    <location>
        <position position="75"/>
    </location>
    <ligand>
        <name>ATP</name>
        <dbReference type="ChEBI" id="CHEBI:30616"/>
    </ligand>
</feature>
<evidence type="ECO:0000256" key="6">
    <source>
        <dbReference type="PROSITE-ProRule" id="PRU10141"/>
    </source>
</evidence>
<dbReference type="OrthoDB" id="9788659at2"/>
<dbReference type="SUPFAM" id="SSF56112">
    <property type="entry name" value="Protein kinase-like (PK-like)"/>
    <property type="match status" value="1"/>
</dbReference>
<feature type="domain" description="Protein kinase" evidence="7">
    <location>
        <begin position="43"/>
        <end position="342"/>
    </location>
</feature>
<sequence>MKDFTSQENFIDQLNNKVNSTRSSLVGEKFNIISMMGEVKYEVEVKKLIGLGGSSLVYEVAVDDTYPPIKKMIMKEFYPAYDENYIEAIRSPYNKLELYFDAIDKKYRKRIKIDRDKFIDAYNKHIRILDMDPYLEDKIVKPYRVEIDKSYLYSLYEVDTATSVDKYYNLDLVRIVDILIQTADILIHLHKNDIIYMDLKPANILYDYNNSKVKLFDFDAAIDLNELEYINEFSMPSERAFIPPEIRYITNIGKRKEFFITEEIDTYMLGATFFTLIMGRYPTNLENEDMEFLARNVRDELSNKSNKILVNKYAVEEIIELLQETLPIRRYISVEEFKNRLIKIENNLRFRNNEDFSNILSAVYFLDYNRLYNYIIEKDDLKSIDVAIVGNNDLSRIFFSFIFSTVIIKDVDLNINLYDKNPKKFYKQMLNENPLLAQSTEIKLNGRIVNNNINTDITDKPYAYINFKSYKERIEESYILILDDTGYDYSRMGDVLYEEFRLDNQKRVILNYSRNNHRVDIRQEKNISYYNFDLASTSTFKNRKFNDKLLEEAFDIYRLHVIVNKGERVDYDDIWKEFLEENFYNLKTSLRVALSMEYYLFMAGIEDDDQAPLNFYKMLLRAKNNTDEINIRDILADSEHHSWNRFMISQGYRIPTTVELNSYAYVDQKGYADYQNKFHPLITNSNAGLRKKGYIDKLTEVSNHIDKLIVEKTIYKEDQVKFRLLNVLNNTLRDDNDFLRRLRPLWIKFVNLSYKIIENELYANNSLNVLTYEIEEILYEASPDLKTLSNDYIQIKSDLDLIIRRNKELDIKLIDYMIIDSIPLISSEKIKTIYKPFIDDDENLWANIIATIKFYPEKLIFLSDKPVDSKKIDRIESFLKNKRLQKYIYIEVITYDQLQYYNKENSVVDLTLNSHLDGKRPELMDIDYIEYIGSNNWFGNYKALEFYSMKSSLTVEETFFLNNAMVYESPSISNITRLIKHYPRLWQAYINMDSNDWQNFVEAIKYSRNLCILNLDKFEREDEHSLLEVGDFKFRRYDTKKYKSLKHLLDELIKEDILIEYEFPANPGYLRLHSYNDDLSRNLGEFISKNMWEYNEGFDLVKTQLLEKNYEYSYLIVSNKLNFQYKYKVDNPKEFANRVNKIMLDIDKSDDGNSIRIFNKIENSPYVKSGDDFVLFRYEYGDLSFREFFNGYEDKGSMLRVYTYFELIKYADFFDEIKIRVNLRWKAYDDYREDSKAIENILDIVCTKGFSTIIISTVENNINNEDLYEINNHTKQFGMDAKPVLISSNSNDDTSHIKMLASAAGVYFIDRDMIKNNGVGKYIKNIASGKKNWQDI</sequence>
<keyword evidence="4 6" id="KW-0067">ATP-binding</keyword>
<dbReference type="Gene3D" id="1.10.510.10">
    <property type="entry name" value="Transferase(Phosphotransferase) domain 1"/>
    <property type="match status" value="1"/>
</dbReference>
<organism evidence="8 9">
    <name type="scientific">Anaerococcus nagyae</name>
    <dbReference type="NCBI Taxonomy" id="1755241"/>
    <lineage>
        <taxon>Bacteria</taxon>
        <taxon>Bacillati</taxon>
        <taxon>Bacillota</taxon>
        <taxon>Tissierellia</taxon>
        <taxon>Tissierellales</taxon>
        <taxon>Peptoniphilaceae</taxon>
        <taxon>Anaerococcus</taxon>
    </lineage>
</organism>
<reference evidence="8 9" key="1">
    <citation type="submission" date="2018-08" db="EMBL/GenBank/DDBJ databases">
        <title>A genome reference for cultivated species of the human gut microbiota.</title>
        <authorList>
            <person name="Zou Y."/>
            <person name="Xue W."/>
            <person name="Luo G."/>
        </authorList>
    </citation>
    <scope>NUCLEOTIDE SEQUENCE [LARGE SCALE GENOMIC DNA]</scope>
    <source>
        <strain evidence="8 9">OF01-3</strain>
    </source>
</reference>
<proteinExistence type="inferred from homology"/>
<accession>A0A3E2TGK0</accession>
<evidence type="ECO:0000256" key="3">
    <source>
        <dbReference type="ARBA" id="ARBA00022777"/>
    </source>
</evidence>